<comment type="similarity">
    <text evidence="4">Belongs to the class I-like SAM-binding methyltransferase superfamily. Cation-dependent O-methyltransferase family.</text>
</comment>
<dbReference type="PANTHER" id="PTHR10509:SF14">
    <property type="entry name" value="CAFFEOYL-COA O-METHYLTRANSFERASE 3-RELATED"/>
    <property type="match status" value="1"/>
</dbReference>
<dbReference type="GO" id="GO:0032259">
    <property type="term" value="P:methylation"/>
    <property type="evidence" value="ECO:0007669"/>
    <property type="project" value="UniProtKB-KW"/>
</dbReference>
<proteinExistence type="inferred from homology"/>
<dbReference type="GO" id="GO:0008757">
    <property type="term" value="F:S-adenosylmethionine-dependent methyltransferase activity"/>
    <property type="evidence" value="ECO:0007669"/>
    <property type="project" value="TreeGrafter"/>
</dbReference>
<keyword evidence="2" id="KW-0808">Transferase</keyword>
<reference evidence="5 6" key="1">
    <citation type="journal article" date="2020" name="ISME J.">
        <title>Uncovering the hidden diversity of litter-decomposition mechanisms in mushroom-forming fungi.</title>
        <authorList>
            <person name="Floudas D."/>
            <person name="Bentzer J."/>
            <person name="Ahren D."/>
            <person name="Johansson T."/>
            <person name="Persson P."/>
            <person name="Tunlid A."/>
        </authorList>
    </citation>
    <scope>NUCLEOTIDE SEQUENCE [LARGE SCALE GENOMIC DNA]</scope>
    <source>
        <strain evidence="5 6">CBS 175.51</strain>
    </source>
</reference>
<dbReference type="EMBL" id="JAACJK010000224">
    <property type="protein sequence ID" value="KAF5313464.1"/>
    <property type="molecule type" value="Genomic_DNA"/>
</dbReference>
<comment type="caution">
    <text evidence="5">The sequence shown here is derived from an EMBL/GenBank/DDBJ whole genome shotgun (WGS) entry which is preliminary data.</text>
</comment>
<name>A0A8H5AYV1_9AGAR</name>
<dbReference type="InterPro" id="IPR002935">
    <property type="entry name" value="SAM_O-MeTrfase"/>
</dbReference>
<dbReference type="OrthoDB" id="10251242at2759"/>
<gene>
    <name evidence="5" type="ORF">D9611_008467</name>
</gene>
<organism evidence="5 6">
    <name type="scientific">Ephemerocybe angulata</name>
    <dbReference type="NCBI Taxonomy" id="980116"/>
    <lineage>
        <taxon>Eukaryota</taxon>
        <taxon>Fungi</taxon>
        <taxon>Dikarya</taxon>
        <taxon>Basidiomycota</taxon>
        <taxon>Agaricomycotina</taxon>
        <taxon>Agaricomycetes</taxon>
        <taxon>Agaricomycetidae</taxon>
        <taxon>Agaricales</taxon>
        <taxon>Agaricineae</taxon>
        <taxon>Psathyrellaceae</taxon>
        <taxon>Ephemerocybe</taxon>
    </lineage>
</organism>
<evidence type="ECO:0000256" key="2">
    <source>
        <dbReference type="ARBA" id="ARBA00022679"/>
    </source>
</evidence>
<evidence type="ECO:0000313" key="6">
    <source>
        <dbReference type="Proteomes" id="UP000541558"/>
    </source>
</evidence>
<dbReference type="SUPFAM" id="SSF53335">
    <property type="entry name" value="S-adenosyl-L-methionine-dependent methyltransferases"/>
    <property type="match status" value="1"/>
</dbReference>
<dbReference type="PANTHER" id="PTHR10509">
    <property type="entry name" value="O-METHYLTRANSFERASE-RELATED"/>
    <property type="match status" value="1"/>
</dbReference>
<keyword evidence="6" id="KW-1185">Reference proteome</keyword>
<dbReference type="CDD" id="cd02440">
    <property type="entry name" value="AdoMet_MTases"/>
    <property type="match status" value="1"/>
</dbReference>
<sequence length="228" mass="24439">MSTRPASPPTTVEDWKKSDVYHNSFLLGDDPVLEAALKNSKDQGLPDIAVSPAQGKLLNLLVRTTGAKRVLEVGTLGGYSTIWLARGVPEGGHVTTLELDAHHAKVARENLTNAGLADKVEVIVGPASETIKKLEPSPPYDFAFIDADKPGNLLYFQEAKRLVRSGGVIIVDNVCRNGRVADPEYSDASVEGVRTLLKGIKGDKAVEATTIGTVGEKGYDGFLYAIRK</sequence>
<dbReference type="AlphaFoldDB" id="A0A8H5AYV1"/>
<evidence type="ECO:0008006" key="7">
    <source>
        <dbReference type="Google" id="ProtNLM"/>
    </source>
</evidence>
<dbReference type="Pfam" id="PF01596">
    <property type="entry name" value="Methyltransf_3"/>
    <property type="match status" value="1"/>
</dbReference>
<keyword evidence="1" id="KW-0489">Methyltransferase</keyword>
<evidence type="ECO:0000256" key="4">
    <source>
        <dbReference type="ARBA" id="ARBA00023453"/>
    </source>
</evidence>
<dbReference type="Proteomes" id="UP000541558">
    <property type="component" value="Unassembled WGS sequence"/>
</dbReference>
<dbReference type="InterPro" id="IPR050362">
    <property type="entry name" value="Cation-dep_OMT"/>
</dbReference>
<evidence type="ECO:0000256" key="3">
    <source>
        <dbReference type="ARBA" id="ARBA00022691"/>
    </source>
</evidence>
<protein>
    <recommendedName>
        <fullName evidence="7">O-methyltransferase</fullName>
    </recommendedName>
</protein>
<evidence type="ECO:0000313" key="5">
    <source>
        <dbReference type="EMBL" id="KAF5313464.1"/>
    </source>
</evidence>
<dbReference type="Gene3D" id="3.40.50.150">
    <property type="entry name" value="Vaccinia Virus protein VP39"/>
    <property type="match status" value="1"/>
</dbReference>
<keyword evidence="3" id="KW-0949">S-adenosyl-L-methionine</keyword>
<accession>A0A8H5AYV1</accession>
<evidence type="ECO:0000256" key="1">
    <source>
        <dbReference type="ARBA" id="ARBA00022603"/>
    </source>
</evidence>
<dbReference type="PROSITE" id="PS51682">
    <property type="entry name" value="SAM_OMT_I"/>
    <property type="match status" value="1"/>
</dbReference>
<dbReference type="GO" id="GO:0008171">
    <property type="term" value="F:O-methyltransferase activity"/>
    <property type="evidence" value="ECO:0007669"/>
    <property type="project" value="InterPro"/>
</dbReference>
<dbReference type="InterPro" id="IPR029063">
    <property type="entry name" value="SAM-dependent_MTases_sf"/>
</dbReference>